<evidence type="ECO:0000256" key="3">
    <source>
        <dbReference type="ARBA" id="ARBA00022741"/>
    </source>
</evidence>
<organism evidence="10 11">
    <name type="scientific">Tripterygium wilfordii</name>
    <name type="common">Thunder God vine</name>
    <dbReference type="NCBI Taxonomy" id="458696"/>
    <lineage>
        <taxon>Eukaryota</taxon>
        <taxon>Viridiplantae</taxon>
        <taxon>Streptophyta</taxon>
        <taxon>Embryophyta</taxon>
        <taxon>Tracheophyta</taxon>
        <taxon>Spermatophyta</taxon>
        <taxon>Magnoliopsida</taxon>
        <taxon>eudicotyledons</taxon>
        <taxon>Gunneridae</taxon>
        <taxon>Pentapetalae</taxon>
        <taxon>rosids</taxon>
        <taxon>fabids</taxon>
        <taxon>Celastrales</taxon>
        <taxon>Celastraceae</taxon>
        <taxon>Tripterygium</taxon>
    </lineage>
</organism>
<name>A0A7J7CVT1_TRIWF</name>
<dbReference type="InterPro" id="IPR008271">
    <property type="entry name" value="Ser/Thr_kinase_AS"/>
</dbReference>
<dbReference type="InterPro" id="IPR011009">
    <property type="entry name" value="Kinase-like_dom_sf"/>
</dbReference>
<dbReference type="AlphaFoldDB" id="A0A7J7CVT1"/>
<evidence type="ECO:0000256" key="1">
    <source>
        <dbReference type="ARBA" id="ARBA00022527"/>
    </source>
</evidence>
<evidence type="ECO:0000259" key="9">
    <source>
        <dbReference type="PROSITE" id="PS50011"/>
    </source>
</evidence>
<dbReference type="PROSITE" id="PS00107">
    <property type="entry name" value="PROTEIN_KINASE_ATP"/>
    <property type="match status" value="1"/>
</dbReference>
<keyword evidence="5 6" id="KW-0067">ATP-binding</keyword>
<dbReference type="InterPro" id="IPR017441">
    <property type="entry name" value="Protein_kinase_ATP_BS"/>
</dbReference>
<dbReference type="FunFam" id="3.30.200.20:FF:000389">
    <property type="entry name" value="Receptor-like cytosolic serine/threonine-protein kinase RBK1"/>
    <property type="match status" value="1"/>
</dbReference>
<dbReference type="PANTHER" id="PTHR47987">
    <property type="entry name" value="OS08G0249100 PROTEIN"/>
    <property type="match status" value="1"/>
</dbReference>
<dbReference type="FunCoup" id="A0A7J7CVT1">
    <property type="interactions" value="577"/>
</dbReference>
<evidence type="ECO:0000256" key="4">
    <source>
        <dbReference type="ARBA" id="ARBA00022777"/>
    </source>
</evidence>
<accession>A0A7J7CVT1</accession>
<feature type="domain" description="Protein kinase" evidence="9">
    <location>
        <begin position="151"/>
        <end position="393"/>
    </location>
</feature>
<keyword evidence="4 10" id="KW-0418">Kinase</keyword>
<dbReference type="PANTHER" id="PTHR47987:SF7">
    <property type="entry name" value="PROTEIN KINASE SUPERFAMILY PROTEIN"/>
    <property type="match status" value="1"/>
</dbReference>
<dbReference type="GO" id="GO:0004674">
    <property type="term" value="F:protein serine/threonine kinase activity"/>
    <property type="evidence" value="ECO:0007669"/>
    <property type="project" value="UniProtKB-KW"/>
</dbReference>
<reference evidence="10 11" key="1">
    <citation type="journal article" date="2020" name="Nat. Commun.">
        <title>Genome of Tripterygium wilfordii and identification of cytochrome P450 involved in triptolide biosynthesis.</title>
        <authorList>
            <person name="Tu L."/>
            <person name="Su P."/>
            <person name="Zhang Z."/>
            <person name="Gao L."/>
            <person name="Wang J."/>
            <person name="Hu T."/>
            <person name="Zhou J."/>
            <person name="Zhang Y."/>
            <person name="Zhao Y."/>
            <person name="Liu Y."/>
            <person name="Song Y."/>
            <person name="Tong Y."/>
            <person name="Lu Y."/>
            <person name="Yang J."/>
            <person name="Xu C."/>
            <person name="Jia M."/>
            <person name="Peters R.J."/>
            <person name="Huang L."/>
            <person name="Gao W."/>
        </authorList>
    </citation>
    <scope>NUCLEOTIDE SEQUENCE [LARGE SCALE GENOMIC DNA]</scope>
    <source>
        <strain evidence="11">cv. XIE 37</strain>
        <tissue evidence="10">Leaf</tissue>
    </source>
</reference>
<keyword evidence="2" id="KW-0808">Transferase</keyword>
<evidence type="ECO:0000313" key="11">
    <source>
        <dbReference type="Proteomes" id="UP000593562"/>
    </source>
</evidence>
<dbReference type="Gene3D" id="3.30.200.20">
    <property type="entry name" value="Phosphorylase Kinase, domain 1"/>
    <property type="match status" value="1"/>
</dbReference>
<feature type="region of interest" description="Disordered" evidence="8">
    <location>
        <begin position="1"/>
        <end position="57"/>
    </location>
</feature>
<evidence type="ECO:0000256" key="6">
    <source>
        <dbReference type="PROSITE-ProRule" id="PRU10141"/>
    </source>
</evidence>
<comment type="similarity">
    <text evidence="7">Belongs to the protein kinase superfamily.</text>
</comment>
<keyword evidence="11" id="KW-1185">Reference proteome</keyword>
<evidence type="ECO:0000256" key="2">
    <source>
        <dbReference type="ARBA" id="ARBA00022679"/>
    </source>
</evidence>
<dbReference type="InterPro" id="IPR001245">
    <property type="entry name" value="Ser-Thr/Tyr_kinase_cat_dom"/>
</dbReference>
<dbReference type="PROSITE" id="PS50011">
    <property type="entry name" value="PROTEIN_KINASE_DOM"/>
    <property type="match status" value="1"/>
</dbReference>
<keyword evidence="3 6" id="KW-0547">Nucleotide-binding</keyword>
<feature type="binding site" evidence="6">
    <location>
        <position position="180"/>
    </location>
    <ligand>
        <name>ATP</name>
        <dbReference type="ChEBI" id="CHEBI:30616"/>
    </ligand>
</feature>
<gene>
    <name evidence="10" type="ORF">HS088_TW13G00933</name>
</gene>
<dbReference type="EMBL" id="JAAARO010000013">
    <property type="protein sequence ID" value="KAF5738039.1"/>
    <property type="molecule type" value="Genomic_DNA"/>
</dbReference>
<keyword evidence="10" id="KW-0675">Receptor</keyword>
<evidence type="ECO:0000256" key="8">
    <source>
        <dbReference type="SAM" id="MobiDB-lite"/>
    </source>
</evidence>
<sequence length="393" mass="44010">MAVKVEEEGEAQEIPQMEKEMEVTLDDASPRGVLEIPVLGSDSDHSSRSSGSCSSFSTDKLIPQTTVTAREGHGLQWRNMIDTLKKKSMRRFSVIPLLTNYEIIRKTSKRKLGRVQSHDEETGIDFEGIPLTKPSWRNFSCAELVAATDNFSADNLVGEGGHAKVYKGCLSDGQLVAVKKLIENEKEEVNGISDFLSELGIIAHIDHPNVAKFLGFSIDDGLHLVLEFYPHGSLASVLHGGAECLEWKIRFKVAIGVAEGLQYLHHDCPRRIIHRDIKASNILLTQDYEAEAKPLLEENSVKELVDPRLGDSYDPTEMKRAMLTASECIHHLPSMRPPMNRVLQLLKGEDAPTEFKQKRNAGREILLDACDMQDYTCTTYLNDLNRHMQLAME</sequence>
<dbReference type="SUPFAM" id="SSF56112">
    <property type="entry name" value="Protein kinase-like (PK-like)"/>
    <property type="match status" value="1"/>
</dbReference>
<dbReference type="Pfam" id="PF07714">
    <property type="entry name" value="PK_Tyr_Ser-Thr"/>
    <property type="match status" value="1"/>
</dbReference>
<dbReference type="Gene3D" id="1.10.510.10">
    <property type="entry name" value="Transferase(Phosphotransferase) domain 1"/>
    <property type="match status" value="2"/>
</dbReference>
<dbReference type="PROSITE" id="PS00108">
    <property type="entry name" value="PROTEIN_KINASE_ST"/>
    <property type="match status" value="1"/>
</dbReference>
<dbReference type="InterPro" id="IPR000719">
    <property type="entry name" value="Prot_kinase_dom"/>
</dbReference>
<protein>
    <submittedName>
        <fullName evidence="10">Receptor-like cytosolic serine/threonine-protein kinase RBK1 isoform X1</fullName>
    </submittedName>
</protein>
<comment type="caution">
    <text evidence="10">The sequence shown here is derived from an EMBL/GenBank/DDBJ whole genome shotgun (WGS) entry which is preliminary data.</text>
</comment>
<keyword evidence="1 7" id="KW-0723">Serine/threonine-protein kinase</keyword>
<proteinExistence type="inferred from homology"/>
<dbReference type="Proteomes" id="UP000593562">
    <property type="component" value="Unassembled WGS sequence"/>
</dbReference>
<dbReference type="SMART" id="SM00220">
    <property type="entry name" value="S_TKc"/>
    <property type="match status" value="1"/>
</dbReference>
<dbReference type="InterPro" id="IPR046958">
    <property type="entry name" value="RBK1/2/STUNTED"/>
</dbReference>
<dbReference type="InParanoid" id="A0A7J7CVT1"/>
<evidence type="ECO:0000313" key="10">
    <source>
        <dbReference type="EMBL" id="KAF5738039.1"/>
    </source>
</evidence>
<feature type="compositionally biased region" description="Low complexity" evidence="8">
    <location>
        <begin position="48"/>
        <end position="57"/>
    </location>
</feature>
<evidence type="ECO:0000256" key="5">
    <source>
        <dbReference type="ARBA" id="ARBA00022840"/>
    </source>
</evidence>
<evidence type="ECO:0000256" key="7">
    <source>
        <dbReference type="RuleBase" id="RU000304"/>
    </source>
</evidence>
<dbReference type="GO" id="GO:0005524">
    <property type="term" value="F:ATP binding"/>
    <property type="evidence" value="ECO:0007669"/>
    <property type="project" value="UniProtKB-UniRule"/>
</dbReference>